<evidence type="ECO:0000256" key="5">
    <source>
        <dbReference type="ARBA" id="ARBA00022598"/>
    </source>
</evidence>
<dbReference type="GO" id="GO:0006432">
    <property type="term" value="P:phenylalanyl-tRNA aminoacylation"/>
    <property type="evidence" value="ECO:0007669"/>
    <property type="project" value="InterPro"/>
</dbReference>
<keyword evidence="10" id="KW-0648">Protein biosynthesis</keyword>
<evidence type="ECO:0000313" key="14">
    <source>
        <dbReference type="Proteomes" id="UP000199518"/>
    </source>
</evidence>
<dbReference type="InterPro" id="IPR004529">
    <property type="entry name" value="Phe-tRNA-synth_IIc_asu"/>
</dbReference>
<evidence type="ECO:0000256" key="1">
    <source>
        <dbReference type="ARBA" id="ARBA00004496"/>
    </source>
</evidence>
<dbReference type="InterPro" id="IPR002319">
    <property type="entry name" value="Phenylalanyl-tRNA_Synthase"/>
</dbReference>
<keyword evidence="7" id="KW-0547">Nucleotide-binding</keyword>
<keyword evidence="5" id="KW-0436">Ligase</keyword>
<dbReference type="RefSeq" id="WP_175516978.1">
    <property type="nucleotide sequence ID" value="NZ_FOQD01000001.1"/>
</dbReference>
<keyword evidence="6" id="KW-0479">Metal-binding</keyword>
<dbReference type="PANTHER" id="PTHR11538">
    <property type="entry name" value="PHENYLALANYL-TRNA SYNTHETASE"/>
    <property type="match status" value="1"/>
</dbReference>
<dbReference type="NCBIfam" id="NF003210">
    <property type="entry name" value="PRK04172.1"/>
    <property type="match status" value="1"/>
</dbReference>
<dbReference type="GO" id="GO:0046872">
    <property type="term" value="F:metal ion binding"/>
    <property type="evidence" value="ECO:0007669"/>
    <property type="project" value="UniProtKB-KW"/>
</dbReference>
<evidence type="ECO:0000256" key="11">
    <source>
        <dbReference type="ARBA" id="ARBA00023146"/>
    </source>
</evidence>
<dbReference type="GO" id="GO:0005737">
    <property type="term" value="C:cytoplasm"/>
    <property type="evidence" value="ECO:0007669"/>
    <property type="project" value="UniProtKB-SubCell"/>
</dbReference>
<evidence type="ECO:0000256" key="10">
    <source>
        <dbReference type="ARBA" id="ARBA00022917"/>
    </source>
</evidence>
<evidence type="ECO:0000256" key="7">
    <source>
        <dbReference type="ARBA" id="ARBA00022741"/>
    </source>
</evidence>
<evidence type="ECO:0000256" key="2">
    <source>
        <dbReference type="ARBA" id="ARBA00006703"/>
    </source>
</evidence>
<keyword evidence="4" id="KW-0963">Cytoplasm</keyword>
<dbReference type="GO" id="GO:0000049">
    <property type="term" value="F:tRNA binding"/>
    <property type="evidence" value="ECO:0007669"/>
    <property type="project" value="InterPro"/>
</dbReference>
<gene>
    <name evidence="13" type="ORF">SAMN05421753_101263</name>
</gene>
<dbReference type="NCBIfam" id="TIGR00468">
    <property type="entry name" value="pheS"/>
    <property type="match status" value="1"/>
</dbReference>
<evidence type="ECO:0000259" key="12">
    <source>
        <dbReference type="PROSITE" id="PS50862"/>
    </source>
</evidence>
<sequence>MSDTLQLDEAAFSLWQALQSKGAVPLSQLAAELKLDQSRLMAAALEGSAGGFIAIDEQEADELVPNENAADLVRGGLPERQALRLLLDAGGQLATGDFAKAAAGAKIAVNEVFKWGVARGWIEKDKQGVRITEAGRSADAVKTYDVDETALIEANGKPVDVDALPDPHRVRQLLGKRPELAKMKARVRRSLALTPAGEQLIASGGIQRKLERNLLTMDDLRSGAWREITLRAYDVTLPAETVHPAKIHPLRKMIEQTRRAYLEMGFTEVVSPIVESSFWNFDALFQPQDHPARDMQDTFYMDEPSMTDLPKDAALVDRVRRAHEDGGDTGSEGWGYKWSPERARQVVLRTHTTASTIRALARHPNPPLKAFCVGWVCRNETMSYKHLPVFHQVDGIVIDEHASLATLLGTLETFYKKMGFKQVKFKPAFYPYTEPSVDVVVYLESRKKWIEMGGSGIFRPEVTEPLGCKHPVLAWGLGMERLAMIRYGLSDIRELYQGRIEALQEMALAQ</sequence>
<keyword evidence="14" id="KW-1185">Reference proteome</keyword>
<dbReference type="InterPro" id="IPR045864">
    <property type="entry name" value="aa-tRNA-synth_II/BPL/LPL"/>
</dbReference>
<dbReference type="GO" id="GO:0004826">
    <property type="term" value="F:phenylalanine-tRNA ligase activity"/>
    <property type="evidence" value="ECO:0007669"/>
    <property type="project" value="UniProtKB-EC"/>
</dbReference>
<name>A0A1I3B690_9PLAN</name>
<accession>A0A1I3B690</accession>
<protein>
    <recommendedName>
        <fullName evidence="3">phenylalanine--tRNA ligase</fullName>
        <ecNumber evidence="3">6.1.1.20</ecNumber>
    </recommendedName>
</protein>
<evidence type="ECO:0000256" key="9">
    <source>
        <dbReference type="ARBA" id="ARBA00022842"/>
    </source>
</evidence>
<organism evidence="13 14">
    <name type="scientific">Planctomicrobium piriforme</name>
    <dbReference type="NCBI Taxonomy" id="1576369"/>
    <lineage>
        <taxon>Bacteria</taxon>
        <taxon>Pseudomonadati</taxon>
        <taxon>Planctomycetota</taxon>
        <taxon>Planctomycetia</taxon>
        <taxon>Planctomycetales</taxon>
        <taxon>Planctomycetaceae</taxon>
        <taxon>Planctomicrobium</taxon>
    </lineage>
</organism>
<dbReference type="AlphaFoldDB" id="A0A1I3B690"/>
<evidence type="ECO:0000256" key="4">
    <source>
        <dbReference type="ARBA" id="ARBA00022490"/>
    </source>
</evidence>
<dbReference type="InterPro" id="IPR006195">
    <property type="entry name" value="aa-tRNA-synth_II"/>
</dbReference>
<dbReference type="EMBL" id="FOQD01000001">
    <property type="protein sequence ID" value="SFH57798.1"/>
    <property type="molecule type" value="Genomic_DNA"/>
</dbReference>
<keyword evidence="9" id="KW-0460">Magnesium</keyword>
<keyword evidence="8" id="KW-0067">ATP-binding</keyword>
<evidence type="ECO:0000256" key="8">
    <source>
        <dbReference type="ARBA" id="ARBA00022840"/>
    </source>
</evidence>
<dbReference type="FunFam" id="3.30.930.10:FF:000095">
    <property type="entry name" value="Phenylalanine--tRNA ligase alpha subunit"/>
    <property type="match status" value="1"/>
</dbReference>
<dbReference type="Proteomes" id="UP000199518">
    <property type="component" value="Unassembled WGS sequence"/>
</dbReference>
<dbReference type="CDD" id="cd00496">
    <property type="entry name" value="PheRS_alpha_core"/>
    <property type="match status" value="1"/>
</dbReference>
<comment type="subcellular location">
    <subcellularLocation>
        <location evidence="1">Cytoplasm</location>
    </subcellularLocation>
</comment>
<dbReference type="Pfam" id="PF01409">
    <property type="entry name" value="tRNA-synt_2d"/>
    <property type="match status" value="1"/>
</dbReference>
<dbReference type="Gene3D" id="3.30.930.10">
    <property type="entry name" value="Bira Bifunctional Protein, Domain 2"/>
    <property type="match status" value="1"/>
</dbReference>
<dbReference type="EC" id="6.1.1.20" evidence="3"/>
<evidence type="ECO:0000256" key="3">
    <source>
        <dbReference type="ARBA" id="ARBA00012814"/>
    </source>
</evidence>
<dbReference type="PROSITE" id="PS50862">
    <property type="entry name" value="AA_TRNA_LIGASE_II"/>
    <property type="match status" value="1"/>
</dbReference>
<feature type="domain" description="Aminoacyl-transfer RNA synthetases class-II family profile" evidence="12">
    <location>
        <begin position="258"/>
        <end position="497"/>
    </location>
</feature>
<dbReference type="PANTHER" id="PTHR11538:SF40">
    <property type="entry name" value="PHENYLALANINE--TRNA LIGASE ALPHA SUBUNIT"/>
    <property type="match status" value="1"/>
</dbReference>
<proteinExistence type="inferred from homology"/>
<dbReference type="GO" id="GO:0005524">
    <property type="term" value="F:ATP binding"/>
    <property type="evidence" value="ECO:0007669"/>
    <property type="project" value="UniProtKB-KW"/>
</dbReference>
<reference evidence="14" key="1">
    <citation type="submission" date="2016-10" db="EMBL/GenBank/DDBJ databases">
        <authorList>
            <person name="Varghese N."/>
            <person name="Submissions S."/>
        </authorList>
    </citation>
    <scope>NUCLEOTIDE SEQUENCE [LARGE SCALE GENOMIC DNA]</scope>
    <source>
        <strain evidence="14">DSM 26348</strain>
    </source>
</reference>
<evidence type="ECO:0000256" key="6">
    <source>
        <dbReference type="ARBA" id="ARBA00022723"/>
    </source>
</evidence>
<comment type="similarity">
    <text evidence="2">Belongs to the class-II aminoacyl-tRNA synthetase family. Phe-tRNA synthetase alpha subunit type 2 subfamily.</text>
</comment>
<keyword evidence="11 13" id="KW-0030">Aminoacyl-tRNA synthetase</keyword>
<dbReference type="STRING" id="1576369.SAMN05421753_101263"/>
<dbReference type="SUPFAM" id="SSF55681">
    <property type="entry name" value="Class II aaRS and biotin synthetases"/>
    <property type="match status" value="1"/>
</dbReference>
<evidence type="ECO:0000313" key="13">
    <source>
        <dbReference type="EMBL" id="SFH57798.1"/>
    </source>
</evidence>